<evidence type="ECO:0000256" key="1">
    <source>
        <dbReference type="SAM" id="MobiDB-lite"/>
    </source>
</evidence>
<evidence type="ECO:0000313" key="2">
    <source>
        <dbReference type="EMBL" id="JAD39548.1"/>
    </source>
</evidence>
<accession>A0A0A8ZPC3</accession>
<name>A0A0A8ZPC3_ARUDO</name>
<protein>
    <submittedName>
        <fullName evidence="2">Uncharacterized protein</fullName>
    </submittedName>
</protein>
<reference evidence="2" key="1">
    <citation type="submission" date="2014-09" db="EMBL/GenBank/DDBJ databases">
        <authorList>
            <person name="Magalhaes I.L.F."/>
            <person name="Oliveira U."/>
            <person name="Santos F.R."/>
            <person name="Vidigal T.H.D.A."/>
            <person name="Brescovit A.D."/>
            <person name="Santos A.J."/>
        </authorList>
    </citation>
    <scope>NUCLEOTIDE SEQUENCE</scope>
    <source>
        <tissue evidence="2">Shoot tissue taken approximately 20 cm above the soil surface</tissue>
    </source>
</reference>
<dbReference type="EMBL" id="GBRH01258347">
    <property type="protein sequence ID" value="JAD39548.1"/>
    <property type="molecule type" value="Transcribed_RNA"/>
</dbReference>
<sequence length="60" mass="6619">MDSFASKEMATRPGKEHVATRFTSPSPHLFGLSVSRVIFVIPRVHEISAPVAFPGQRDQP</sequence>
<reference evidence="2" key="2">
    <citation type="journal article" date="2015" name="Data Brief">
        <title>Shoot transcriptome of the giant reed, Arundo donax.</title>
        <authorList>
            <person name="Barrero R.A."/>
            <person name="Guerrero F.D."/>
            <person name="Moolhuijzen P."/>
            <person name="Goolsby J.A."/>
            <person name="Tidwell J."/>
            <person name="Bellgard S.E."/>
            <person name="Bellgard M.I."/>
        </authorList>
    </citation>
    <scope>NUCLEOTIDE SEQUENCE</scope>
    <source>
        <tissue evidence="2">Shoot tissue taken approximately 20 cm above the soil surface</tissue>
    </source>
</reference>
<feature type="region of interest" description="Disordered" evidence="1">
    <location>
        <begin position="1"/>
        <end position="22"/>
    </location>
</feature>
<dbReference type="AlphaFoldDB" id="A0A0A8ZPC3"/>
<feature type="compositionally biased region" description="Basic and acidic residues" evidence="1">
    <location>
        <begin position="9"/>
        <end position="19"/>
    </location>
</feature>
<proteinExistence type="predicted"/>
<organism evidence="2">
    <name type="scientific">Arundo donax</name>
    <name type="common">Giant reed</name>
    <name type="synonym">Donax arundinaceus</name>
    <dbReference type="NCBI Taxonomy" id="35708"/>
    <lineage>
        <taxon>Eukaryota</taxon>
        <taxon>Viridiplantae</taxon>
        <taxon>Streptophyta</taxon>
        <taxon>Embryophyta</taxon>
        <taxon>Tracheophyta</taxon>
        <taxon>Spermatophyta</taxon>
        <taxon>Magnoliopsida</taxon>
        <taxon>Liliopsida</taxon>
        <taxon>Poales</taxon>
        <taxon>Poaceae</taxon>
        <taxon>PACMAD clade</taxon>
        <taxon>Arundinoideae</taxon>
        <taxon>Arundineae</taxon>
        <taxon>Arundo</taxon>
    </lineage>
</organism>